<dbReference type="InterPro" id="IPR050237">
    <property type="entry name" value="ATP-dep_AMP-bd_enzyme"/>
</dbReference>
<dbReference type="eggNOG" id="COG0318">
    <property type="taxonomic scope" value="Bacteria"/>
</dbReference>
<dbReference type="AlphaFoldDB" id="E8R451"/>
<dbReference type="Proteomes" id="UP000008631">
    <property type="component" value="Chromosome"/>
</dbReference>
<keyword evidence="3" id="KW-1185">Reference proteome</keyword>
<dbReference type="InterPro" id="IPR020845">
    <property type="entry name" value="AMP-binding_CS"/>
</dbReference>
<evidence type="ECO:0000259" key="1">
    <source>
        <dbReference type="Pfam" id="PF00501"/>
    </source>
</evidence>
<dbReference type="PROSITE" id="PS00455">
    <property type="entry name" value="AMP_BINDING"/>
    <property type="match status" value="1"/>
</dbReference>
<dbReference type="PANTHER" id="PTHR43767:SF1">
    <property type="entry name" value="NONRIBOSOMAL PEPTIDE SYNTHASE PES1 (EUROFUNG)-RELATED"/>
    <property type="match status" value="1"/>
</dbReference>
<dbReference type="InterPro" id="IPR045851">
    <property type="entry name" value="AMP-bd_C_sf"/>
</dbReference>
<dbReference type="EMBL" id="CP002353">
    <property type="protein sequence ID" value="ADV61638.1"/>
    <property type="molecule type" value="Genomic_DNA"/>
</dbReference>
<evidence type="ECO:0000313" key="3">
    <source>
        <dbReference type="Proteomes" id="UP000008631"/>
    </source>
</evidence>
<proteinExistence type="predicted"/>
<dbReference type="SUPFAM" id="SSF56801">
    <property type="entry name" value="Acetyl-CoA synthetase-like"/>
    <property type="match status" value="1"/>
</dbReference>
<accession>E8R451</accession>
<gene>
    <name evidence="2" type="ordered locus">Isop_1050</name>
</gene>
<protein>
    <submittedName>
        <fullName evidence="2">AMP-dependent synthetase and ligase</fullName>
    </submittedName>
</protein>
<sequence>MILDVPRTGTPTTSAPFSYPSHNIAETLAARARECPEAIAVIDRTQSRSTRTGERVGIVVSTFAELETLASRAAVRWRALGIGQGTKTVVMVPPGRRLFATLFGLFKLGAVPVLIDPGMGVRSLGRCLSEARPQAFLGVARAQWARRLLGWARDSIRITATVSRTVEPHQAPCDFESVSPVAVNEQDLAAILFTSGSTGPPKGVEYTHGQFQAQLELVRKALGIEPGQVELATFPLFALFGPALGMTLVLPRMDYTRPARVDPEEILDALRRHQAVSMFASPALLRRVATSWLAQGTRPPTSLKRIATAGAPIAPAILEEFDRLIAPDAVILTPYGATEALPVAVLDHRTILSETRGGTERGRGVCVGSPIPGVTVDVIAVSHDPIAVWSDSLRLPQGQVGEIVVAGPTVTRAYHNNDEATRLAKIADPSATEGVRHRMGDLGCFDEQGRLWFQGRKAHRLVTAQGPRDTAPVEGVACSHPGVARAALVGIPGTTRLELVVWIEPKPSIRPRDWPTLTREVAGLLAERLPETPVDQVWALKRFPVDIRHNAKIGYEELTARAARRRGDRVSFEDERGLRTRAIGVQGINRTE</sequence>
<dbReference type="GO" id="GO:0016878">
    <property type="term" value="F:acid-thiol ligase activity"/>
    <property type="evidence" value="ECO:0007669"/>
    <property type="project" value="UniProtKB-ARBA"/>
</dbReference>
<dbReference type="InterPro" id="IPR000873">
    <property type="entry name" value="AMP-dep_synth/lig_dom"/>
</dbReference>
<keyword evidence="2" id="KW-0436">Ligase</keyword>
<dbReference type="Gene3D" id="3.40.50.12780">
    <property type="entry name" value="N-terminal domain of ligase-like"/>
    <property type="match status" value="1"/>
</dbReference>
<evidence type="ECO:0000313" key="2">
    <source>
        <dbReference type="EMBL" id="ADV61638.1"/>
    </source>
</evidence>
<dbReference type="Gene3D" id="3.30.300.30">
    <property type="match status" value="1"/>
</dbReference>
<name>E8R451_ISOPI</name>
<dbReference type="PANTHER" id="PTHR43767">
    <property type="entry name" value="LONG-CHAIN-FATTY-ACID--COA LIGASE"/>
    <property type="match status" value="1"/>
</dbReference>
<dbReference type="RefSeq" id="WP_013563927.1">
    <property type="nucleotide sequence ID" value="NC_014962.1"/>
</dbReference>
<reference evidence="2 3" key="2">
    <citation type="journal article" date="2011" name="Stand. Genomic Sci.">
        <title>Complete genome sequence of Isosphaera pallida type strain (IS1B).</title>
        <authorList>
            <consortium name="US DOE Joint Genome Institute (JGI-PGF)"/>
            <person name="Goker M."/>
            <person name="Cleland D."/>
            <person name="Saunders E."/>
            <person name="Lapidus A."/>
            <person name="Nolan M."/>
            <person name="Lucas S."/>
            <person name="Hammon N."/>
            <person name="Deshpande S."/>
            <person name="Cheng J.F."/>
            <person name="Tapia R."/>
            <person name="Han C."/>
            <person name="Goodwin L."/>
            <person name="Pitluck S."/>
            <person name="Liolios K."/>
            <person name="Pagani I."/>
            <person name="Ivanova N."/>
            <person name="Mavromatis K."/>
            <person name="Pati A."/>
            <person name="Chen A."/>
            <person name="Palaniappan K."/>
            <person name="Land M."/>
            <person name="Hauser L."/>
            <person name="Chang Y.J."/>
            <person name="Jeffries C.D."/>
            <person name="Detter J.C."/>
            <person name="Beck B."/>
            <person name="Woyke T."/>
            <person name="Bristow J."/>
            <person name="Eisen J.A."/>
            <person name="Markowitz V."/>
            <person name="Hugenholtz P."/>
            <person name="Kyrpides N.C."/>
            <person name="Klenk H.P."/>
        </authorList>
    </citation>
    <scope>NUCLEOTIDE SEQUENCE [LARGE SCALE GENOMIC DNA]</scope>
    <source>
        <strain evidence="3">ATCC 43644 / DSM 9630 / IS1B</strain>
    </source>
</reference>
<dbReference type="STRING" id="575540.Isop_1050"/>
<feature type="domain" description="AMP-dependent synthetase/ligase" evidence="1">
    <location>
        <begin position="30"/>
        <end position="415"/>
    </location>
</feature>
<reference key="1">
    <citation type="submission" date="2010-11" db="EMBL/GenBank/DDBJ databases">
        <title>The complete sequence of chromosome of Isophaera pallida ATCC 43644.</title>
        <authorList>
            <consortium name="US DOE Joint Genome Institute (JGI-PGF)"/>
            <person name="Lucas S."/>
            <person name="Copeland A."/>
            <person name="Lapidus A."/>
            <person name="Bruce D."/>
            <person name="Goodwin L."/>
            <person name="Pitluck S."/>
            <person name="Kyrpides N."/>
            <person name="Mavromatis K."/>
            <person name="Pagani I."/>
            <person name="Ivanova N."/>
            <person name="Saunders E."/>
            <person name="Brettin T."/>
            <person name="Detter J.C."/>
            <person name="Han C."/>
            <person name="Tapia R."/>
            <person name="Land M."/>
            <person name="Hauser L."/>
            <person name="Markowitz V."/>
            <person name="Cheng J.-F."/>
            <person name="Hugenholtz P."/>
            <person name="Woyke T."/>
            <person name="Wu D."/>
            <person name="Eisen J.A."/>
        </authorList>
    </citation>
    <scope>NUCLEOTIDE SEQUENCE</scope>
    <source>
        <strain>ATCC 43644</strain>
    </source>
</reference>
<dbReference type="HOGENOM" id="CLU_000022_59_12_0"/>
<dbReference type="InterPro" id="IPR042099">
    <property type="entry name" value="ANL_N_sf"/>
</dbReference>
<dbReference type="InParanoid" id="E8R451"/>
<dbReference type="KEGG" id="ipa:Isop_1050"/>
<dbReference type="Pfam" id="PF00501">
    <property type="entry name" value="AMP-binding"/>
    <property type="match status" value="1"/>
</dbReference>
<dbReference type="NCBIfam" id="NF006754">
    <property type="entry name" value="PRK09274.1"/>
    <property type="match status" value="1"/>
</dbReference>
<organism evidence="2 3">
    <name type="scientific">Isosphaera pallida (strain ATCC 43644 / DSM 9630 / IS1B)</name>
    <dbReference type="NCBI Taxonomy" id="575540"/>
    <lineage>
        <taxon>Bacteria</taxon>
        <taxon>Pseudomonadati</taxon>
        <taxon>Planctomycetota</taxon>
        <taxon>Planctomycetia</taxon>
        <taxon>Isosphaerales</taxon>
        <taxon>Isosphaeraceae</taxon>
        <taxon>Isosphaera</taxon>
    </lineage>
</organism>